<reference evidence="1 2" key="1">
    <citation type="submission" date="2019-12" db="EMBL/GenBank/DDBJ databases">
        <title>Rhizobium genotypes associated with high levels of biological nitrogen fixation by grain legumes in a temperate-maritime cropping system.</title>
        <authorList>
            <person name="Maluk M."/>
            <person name="Francesc Ferrando Molina F."/>
            <person name="Lopez Del Egido L."/>
            <person name="Lafos M."/>
            <person name="Langarica-Fuentes A."/>
            <person name="Gebre Yohannes G."/>
            <person name="Young M.W."/>
            <person name="Martin P."/>
            <person name="Gantlett R."/>
            <person name="Kenicer G."/>
            <person name="Hawes C."/>
            <person name="Begg G.S."/>
            <person name="Quilliam R.S."/>
            <person name="Squire G.R."/>
            <person name="Poole P.S."/>
            <person name="Young P.W."/>
            <person name="Iannetta P.M."/>
            <person name="James E.K."/>
        </authorList>
    </citation>
    <scope>NUCLEOTIDE SEQUENCE [LARGE SCALE GENOMIC DNA]</scope>
    <source>
        <strain evidence="1 2">JHI1096</strain>
    </source>
</reference>
<dbReference type="Proteomes" id="UP000471560">
    <property type="component" value="Unassembled WGS sequence"/>
</dbReference>
<evidence type="ECO:0000313" key="1">
    <source>
        <dbReference type="EMBL" id="NEI33078.1"/>
    </source>
</evidence>
<protein>
    <submittedName>
        <fullName evidence="1">Uncharacterized protein</fullName>
    </submittedName>
</protein>
<dbReference type="RefSeq" id="WP_164575688.1">
    <property type="nucleotide sequence ID" value="NZ_JAAXDH010000001.1"/>
</dbReference>
<dbReference type="AlphaFoldDB" id="A0A6P0B136"/>
<comment type="caution">
    <text evidence="1">The sequence shown here is derived from an EMBL/GenBank/DDBJ whole genome shotgun (WGS) entry which is preliminary data.</text>
</comment>
<organism evidence="1 2">
    <name type="scientific">Rhizobium leguminosarum</name>
    <dbReference type="NCBI Taxonomy" id="384"/>
    <lineage>
        <taxon>Bacteria</taxon>
        <taxon>Pseudomonadati</taxon>
        <taxon>Pseudomonadota</taxon>
        <taxon>Alphaproteobacteria</taxon>
        <taxon>Hyphomicrobiales</taxon>
        <taxon>Rhizobiaceae</taxon>
        <taxon>Rhizobium/Agrobacterium group</taxon>
        <taxon>Rhizobium</taxon>
    </lineage>
</organism>
<name>A0A6P0B136_RHILE</name>
<accession>A0A6P0B136</accession>
<proteinExistence type="predicted"/>
<evidence type="ECO:0000313" key="2">
    <source>
        <dbReference type="Proteomes" id="UP000471560"/>
    </source>
</evidence>
<gene>
    <name evidence="1" type="ORF">GR204_03505</name>
</gene>
<sequence length="70" mass="7663">MNDGDHRNASFVGGMDEGFSRLLSGSGHLEEKQDPFEIPIPWTKAALLGIKRRHFATGGSTATKSRRAYS</sequence>
<dbReference type="EMBL" id="WUEZ01000003">
    <property type="protein sequence ID" value="NEI33078.1"/>
    <property type="molecule type" value="Genomic_DNA"/>
</dbReference>